<feature type="region of interest" description="Disordered" evidence="1">
    <location>
        <begin position="18"/>
        <end position="53"/>
    </location>
</feature>
<dbReference type="EMBL" id="CP134500">
    <property type="protein sequence ID" value="WNF30224.1"/>
    <property type="molecule type" value="Genomic_DNA"/>
</dbReference>
<gene>
    <name evidence="3" type="ORF">RI138_27230</name>
</gene>
<evidence type="ECO:0000259" key="2">
    <source>
        <dbReference type="Pfam" id="PF09992"/>
    </source>
</evidence>
<protein>
    <submittedName>
        <fullName evidence="3">Phosphodiester glycosidase family protein</fullName>
    </submittedName>
</protein>
<evidence type="ECO:0000313" key="4">
    <source>
        <dbReference type="Proteomes" id="UP001303236"/>
    </source>
</evidence>
<keyword evidence="3" id="KW-0378">Hydrolase</keyword>
<keyword evidence="3" id="KW-0326">Glycosidase</keyword>
<organism evidence="3 4">
    <name type="scientific">Streptomyces durocortorensis</name>
    <dbReference type="NCBI Taxonomy" id="2811104"/>
    <lineage>
        <taxon>Bacteria</taxon>
        <taxon>Bacillati</taxon>
        <taxon>Actinomycetota</taxon>
        <taxon>Actinomycetes</taxon>
        <taxon>Kitasatosporales</taxon>
        <taxon>Streptomycetaceae</taxon>
        <taxon>Streptomyces</taxon>
    </lineage>
</organism>
<reference evidence="3 4" key="1">
    <citation type="submission" date="2023-09" db="EMBL/GenBank/DDBJ databases">
        <title>Genome completion map analysis of the actinomycetes C11-1.</title>
        <authorList>
            <person name="Qin P."/>
            <person name="Guan P."/>
        </authorList>
    </citation>
    <scope>NUCLEOTIDE SEQUENCE [LARGE SCALE GENOMIC DNA]</scope>
    <source>
        <strain evidence="3 4">C11-1</strain>
    </source>
</reference>
<sequence length="432" mass="44326">MNRRRLLAAGAAAWVLSGCRSPDGPAADDARGPSAGASRPPEPPRRPTVPLPPGVTYAERTVRMSGGPVRHQVLTIARSAPVRVSPVHGDRLDSARTVRSMARDAGAVAAVNGSFFDIRTSAVFSGYDGDPLGLLMENGTLLSEAANGRTALVLGVRGAGPRIVEARSVTRVTAADGTSRPVDGVNRVPGRIVGCGGTGGDVLRRTGRAMTRPVHNQLCTDSGELVLFTPHWGPATAAGGDEVVEAVLAADGRVLDLRRSAGPVPAHGRVLQGIGEGAAWLRRHAAGSAVLTLASEVFDETGRRIPGEGAGMLGAGPRLLRGGATDINIEANGVAATALRQRHPRTLAGVAEDGTLLLVTVDGREPGGSVGATFDEAAELMRSLGAHDAMNLDGGGSTTMIVNGRLRNRPRSGEGAEVGERAVADALVVVPL</sequence>
<dbReference type="PANTHER" id="PTHR40446">
    <property type="entry name" value="N-ACETYLGLUCOSAMINE-1-PHOSPHODIESTER ALPHA-N-ACETYLGLUCOSAMINIDASE"/>
    <property type="match status" value="1"/>
</dbReference>
<feature type="domain" description="Phosphodiester glycosidase" evidence="2">
    <location>
        <begin position="246"/>
        <end position="430"/>
    </location>
</feature>
<dbReference type="Pfam" id="PF09992">
    <property type="entry name" value="NAGPA"/>
    <property type="match status" value="1"/>
</dbReference>
<evidence type="ECO:0000256" key="1">
    <source>
        <dbReference type="SAM" id="MobiDB-lite"/>
    </source>
</evidence>
<name>A0ABY9W412_9ACTN</name>
<dbReference type="PANTHER" id="PTHR40446:SF2">
    <property type="entry name" value="N-ACETYLGLUCOSAMINE-1-PHOSPHODIESTER ALPHA-N-ACETYLGLUCOSAMINIDASE"/>
    <property type="match status" value="1"/>
</dbReference>
<dbReference type="GO" id="GO:0016798">
    <property type="term" value="F:hydrolase activity, acting on glycosyl bonds"/>
    <property type="evidence" value="ECO:0007669"/>
    <property type="project" value="UniProtKB-KW"/>
</dbReference>
<accession>A0ABY9W412</accession>
<evidence type="ECO:0000313" key="3">
    <source>
        <dbReference type="EMBL" id="WNF30224.1"/>
    </source>
</evidence>
<dbReference type="PROSITE" id="PS51257">
    <property type="entry name" value="PROKAR_LIPOPROTEIN"/>
    <property type="match status" value="1"/>
</dbReference>
<dbReference type="Proteomes" id="UP001303236">
    <property type="component" value="Chromosome"/>
</dbReference>
<dbReference type="InterPro" id="IPR018711">
    <property type="entry name" value="NAGPA"/>
</dbReference>
<keyword evidence="4" id="KW-1185">Reference proteome</keyword>
<proteinExistence type="predicted"/>